<feature type="non-terminal residue" evidence="1">
    <location>
        <position position="135"/>
    </location>
</feature>
<reference evidence="1" key="1">
    <citation type="submission" date="2021-02" db="EMBL/GenBank/DDBJ databases">
        <authorList>
            <person name="Dougan E. K."/>
            <person name="Rhodes N."/>
            <person name="Thang M."/>
            <person name="Chan C."/>
        </authorList>
    </citation>
    <scope>NUCLEOTIDE SEQUENCE</scope>
</reference>
<sequence length="135" mass="15203">MAWQGLGHVVIFITKPSADTGYSEMVAPTNGVVVPFESEIDQRVREMGCAKFGEILKKPRVPSAGEIEKNAKHVEHRHRLSQKLFRLSDHSPFLLCCVCSLLYGRWEVAKLKYVGQTPAERSQRSKWNADCGCDL</sequence>
<comment type="caution">
    <text evidence="1">The sequence shown here is derived from an EMBL/GenBank/DDBJ whole genome shotgun (WGS) entry which is preliminary data.</text>
</comment>
<evidence type="ECO:0000313" key="2">
    <source>
        <dbReference type="Proteomes" id="UP000601435"/>
    </source>
</evidence>
<name>A0A812TWA7_9DINO</name>
<proteinExistence type="predicted"/>
<evidence type="ECO:0000313" key="1">
    <source>
        <dbReference type="EMBL" id="CAE7545560.1"/>
    </source>
</evidence>
<keyword evidence="2" id="KW-1185">Reference proteome</keyword>
<organism evidence="1 2">
    <name type="scientific">Symbiodinium necroappetens</name>
    <dbReference type="NCBI Taxonomy" id="1628268"/>
    <lineage>
        <taxon>Eukaryota</taxon>
        <taxon>Sar</taxon>
        <taxon>Alveolata</taxon>
        <taxon>Dinophyceae</taxon>
        <taxon>Suessiales</taxon>
        <taxon>Symbiodiniaceae</taxon>
        <taxon>Symbiodinium</taxon>
    </lineage>
</organism>
<accession>A0A812TWA7</accession>
<dbReference type="AlphaFoldDB" id="A0A812TWA7"/>
<gene>
    <name evidence="1" type="ORF">SNEC2469_LOCUS15710</name>
</gene>
<protein>
    <submittedName>
        <fullName evidence="1">Uncharacterized protein</fullName>
    </submittedName>
</protein>
<dbReference type="Proteomes" id="UP000601435">
    <property type="component" value="Unassembled WGS sequence"/>
</dbReference>
<dbReference type="EMBL" id="CAJNJA010025587">
    <property type="protein sequence ID" value="CAE7545560.1"/>
    <property type="molecule type" value="Genomic_DNA"/>
</dbReference>